<dbReference type="PANTHER" id="PTHR34239:SF2">
    <property type="entry name" value="TRANSPOSABLE ELEMENT P TRANSPOSASE_THAP9 CONSERVED DOMAIN-CONTAINING PROTEIN"/>
    <property type="match status" value="1"/>
</dbReference>
<dbReference type="EMBL" id="JAZGQO010000002">
    <property type="protein sequence ID" value="KAK6192428.1"/>
    <property type="molecule type" value="Genomic_DNA"/>
</dbReference>
<proteinExistence type="predicted"/>
<name>A0AAN8K3V8_PATCE</name>
<dbReference type="Proteomes" id="UP001347796">
    <property type="component" value="Unassembled WGS sequence"/>
</dbReference>
<evidence type="ECO:0000313" key="3">
    <source>
        <dbReference type="Proteomes" id="UP001347796"/>
    </source>
</evidence>
<comment type="caution">
    <text evidence="2">The sequence shown here is derived from an EMBL/GenBank/DDBJ whole genome shotgun (WGS) entry which is preliminary data.</text>
</comment>
<reference evidence="2 3" key="1">
    <citation type="submission" date="2024-01" db="EMBL/GenBank/DDBJ databases">
        <title>The genome of the rayed Mediterranean limpet Patella caerulea (Linnaeus, 1758).</title>
        <authorList>
            <person name="Anh-Thu Weber A."/>
            <person name="Halstead-Nussloch G."/>
        </authorList>
    </citation>
    <scope>NUCLEOTIDE SEQUENCE [LARGE SCALE GENOMIC DNA]</scope>
    <source>
        <strain evidence="2">AATW-2023a</strain>
        <tissue evidence="2">Whole specimen</tissue>
    </source>
</reference>
<organism evidence="2 3">
    <name type="scientific">Patella caerulea</name>
    <name type="common">Rayed Mediterranean limpet</name>
    <dbReference type="NCBI Taxonomy" id="87958"/>
    <lineage>
        <taxon>Eukaryota</taxon>
        <taxon>Metazoa</taxon>
        <taxon>Spiralia</taxon>
        <taxon>Lophotrochozoa</taxon>
        <taxon>Mollusca</taxon>
        <taxon>Gastropoda</taxon>
        <taxon>Patellogastropoda</taxon>
        <taxon>Patelloidea</taxon>
        <taxon>Patellidae</taxon>
        <taxon>Patella</taxon>
    </lineage>
</organism>
<keyword evidence="3" id="KW-1185">Reference proteome</keyword>
<dbReference type="PANTHER" id="PTHR34239">
    <property type="entry name" value="APPLE DOMAIN-CONTAINING PROTEIN"/>
    <property type="match status" value="1"/>
</dbReference>
<protein>
    <submittedName>
        <fullName evidence="2">Uncharacterized protein</fullName>
    </submittedName>
</protein>
<feature type="compositionally biased region" description="Polar residues" evidence="1">
    <location>
        <begin position="274"/>
        <end position="283"/>
    </location>
</feature>
<feature type="compositionally biased region" description="Polar residues" evidence="1">
    <location>
        <begin position="225"/>
        <end position="247"/>
    </location>
</feature>
<accession>A0AAN8K3V8</accession>
<evidence type="ECO:0000256" key="1">
    <source>
        <dbReference type="SAM" id="MobiDB-lite"/>
    </source>
</evidence>
<gene>
    <name evidence="2" type="ORF">SNE40_003897</name>
</gene>
<feature type="region of interest" description="Disordered" evidence="1">
    <location>
        <begin position="221"/>
        <end position="298"/>
    </location>
</feature>
<evidence type="ECO:0000313" key="2">
    <source>
        <dbReference type="EMBL" id="KAK6192428.1"/>
    </source>
</evidence>
<sequence>MIPSAQHVRHDIDDHYVIDQIDELLADDNLEVNKDETETESFETVLEQEYTIKEVVGANLNPKLISIVNQLFVKVLSEEKLKEITEKYPKPANMNVNMPLVNKEIWSVVKTNTISTDLKSQKIQNKVVKTSYSLAELIAFLMELKKKAKYYPDDMSKAIRMAMDSMTMLAQANRELDQKRKDTLRPDLSYPSKLLCNPPNGDAENSVFLFGEELGKKVKEMKEANSVSQPSTPGSTSANKYRNNYNYRCQPYKRSTKGYSNNGRPFLSQGFRKTGQTRYQKSWKSGHIKDKNQTQTKS</sequence>
<dbReference type="AlphaFoldDB" id="A0AAN8K3V8"/>